<dbReference type="SUPFAM" id="SSF55469">
    <property type="entry name" value="FMN-dependent nitroreductase-like"/>
    <property type="match status" value="1"/>
</dbReference>
<dbReference type="PATRIC" id="fig|1550024.3.peg.4162"/>
<dbReference type="Proteomes" id="UP000431913">
    <property type="component" value="Unassembled WGS sequence"/>
</dbReference>
<dbReference type="Pfam" id="PF14512">
    <property type="entry name" value="TM1586_NiRdase"/>
    <property type="match status" value="1"/>
</dbReference>
<dbReference type="EMBL" id="LMUA01000003">
    <property type="protein sequence ID" value="KUE77356.1"/>
    <property type="molecule type" value="Genomic_DNA"/>
</dbReference>
<dbReference type="Proteomes" id="UP000449193">
    <property type="component" value="Unassembled WGS sequence"/>
</dbReference>
<proteinExistence type="predicted"/>
<evidence type="ECO:0000313" key="3">
    <source>
        <dbReference type="EMBL" id="KUE77356.1"/>
    </source>
</evidence>
<protein>
    <submittedName>
        <fullName evidence="2">Nitroreductase</fullName>
    </submittedName>
</protein>
<dbReference type="Proteomes" id="UP000053433">
    <property type="component" value="Unassembled WGS sequence"/>
</dbReference>
<reference evidence="3 8" key="2">
    <citation type="submission" date="2015-10" db="EMBL/GenBank/DDBJ databases">
        <title>A novel member of the family Ruminococcaceae isolated from human faeces.</title>
        <authorList>
            <person name="Shkoporov A.N."/>
            <person name="Chaplin A.V."/>
            <person name="Motuzova O.V."/>
            <person name="Kafarskaia L.I."/>
            <person name="Efimov B.A."/>
        </authorList>
    </citation>
    <scope>NUCLEOTIDE SEQUENCE [LARGE SCALE GENOMIC DNA]</scope>
    <source>
        <strain evidence="3 8">668</strain>
    </source>
</reference>
<dbReference type="Proteomes" id="UP000472755">
    <property type="component" value="Unassembled WGS sequence"/>
</dbReference>
<evidence type="ECO:0000313" key="7">
    <source>
        <dbReference type="Proteomes" id="UP000032483"/>
    </source>
</evidence>
<evidence type="ECO:0000313" key="6">
    <source>
        <dbReference type="EMBL" id="MTS49992.1"/>
    </source>
</evidence>
<feature type="domain" description="Putative nitroreductase TM1586" evidence="1">
    <location>
        <begin position="2"/>
        <end position="212"/>
    </location>
</feature>
<dbReference type="EMBL" id="JXXK01000044">
    <property type="protein sequence ID" value="KJF38409.1"/>
    <property type="molecule type" value="Genomic_DNA"/>
</dbReference>
<dbReference type="AlphaFoldDB" id="A0A0D8IVA4"/>
<evidence type="ECO:0000259" key="1">
    <source>
        <dbReference type="Pfam" id="PF14512"/>
    </source>
</evidence>
<evidence type="ECO:0000313" key="10">
    <source>
        <dbReference type="Proteomes" id="UP000449193"/>
    </source>
</evidence>
<dbReference type="EMBL" id="WMZR01000001">
    <property type="protein sequence ID" value="MTS49992.1"/>
    <property type="molecule type" value="Genomic_DNA"/>
</dbReference>
<keyword evidence="7" id="KW-1185">Reference proteome</keyword>
<reference evidence="2" key="1">
    <citation type="submission" date="2015-02" db="EMBL/GenBank/DDBJ databases">
        <title>A novel member of the family Ruminococcaceae isolated from human feces.</title>
        <authorList>
            <person name="Shkoporov A.N."/>
            <person name="Chaplin A.V."/>
            <person name="Motuzova O.V."/>
            <person name="Kafarskaia L.I."/>
            <person name="Khokhlova E.V."/>
            <person name="Efimov B.A."/>
        </authorList>
    </citation>
    <scope>NUCLEOTIDE SEQUENCE [LARGE SCALE GENOMIC DNA]</scope>
    <source>
        <strain evidence="2">585-1</strain>
    </source>
</reference>
<evidence type="ECO:0000313" key="5">
    <source>
        <dbReference type="EMBL" id="MTS27848.1"/>
    </source>
</evidence>
<dbReference type="GO" id="GO:0016491">
    <property type="term" value="F:oxidoreductase activity"/>
    <property type="evidence" value="ECO:0007669"/>
    <property type="project" value="InterPro"/>
</dbReference>
<dbReference type="RefSeq" id="WP_009324954.1">
    <property type="nucleotide sequence ID" value="NZ_CAOJUJ010000017.1"/>
</dbReference>
<evidence type="ECO:0000313" key="4">
    <source>
        <dbReference type="EMBL" id="MST90501.1"/>
    </source>
</evidence>
<evidence type="ECO:0000313" key="2">
    <source>
        <dbReference type="EMBL" id="KJF38409.1"/>
    </source>
</evidence>
<sequence length="218" mass="24571">MEILELMKQRHSVRQYKDIAIGPEQRIALNHLIEEINGEAGLHIQIFYDEPQCFDSMMAHYGKFSGVKNYIALVGKKSPKLEEALGYYGEKIVLNVQELGLNSCWVAMTHGKSQADVRKGEKQICLIAFGHGETQGAPHKNKPLQAVCNRTENMPEWFLNGMEAALLAPTAMNQQKFFFELFSDSKVNAVCGKGFYTKLDLGIVKYHFEIASGRKLQS</sequence>
<accession>A0A0W7TU66</accession>
<name>A0A0D8IVA4_9FIRM</name>
<reference evidence="10 11" key="3">
    <citation type="journal article" date="2019" name="Nat. Med.">
        <title>A library of human gut bacterial isolates paired with longitudinal multiomics data enables mechanistic microbiome research.</title>
        <authorList>
            <person name="Poyet M."/>
            <person name="Groussin M."/>
            <person name="Gibbons S.M."/>
            <person name="Avila-Pacheco J."/>
            <person name="Jiang X."/>
            <person name="Kearney S.M."/>
            <person name="Perrotta A.R."/>
            <person name="Berdy B."/>
            <person name="Zhao S."/>
            <person name="Lieberman T.D."/>
            <person name="Swanson P.K."/>
            <person name="Smith M."/>
            <person name="Roesemann S."/>
            <person name="Alexander J.E."/>
            <person name="Rich S.A."/>
            <person name="Livny J."/>
            <person name="Vlamakis H."/>
            <person name="Clish C."/>
            <person name="Bullock K."/>
            <person name="Deik A."/>
            <person name="Scott J."/>
            <person name="Pierce K.A."/>
            <person name="Xavier R.J."/>
            <person name="Alm E.J."/>
        </authorList>
    </citation>
    <scope>NUCLEOTIDE SEQUENCE [LARGE SCALE GENOMIC DNA]</scope>
    <source>
        <strain evidence="5 11">BIOML-A4</strain>
        <strain evidence="6 10">BIOML-A7</strain>
    </source>
</reference>
<reference evidence="4 9" key="4">
    <citation type="submission" date="2019-08" db="EMBL/GenBank/DDBJ databases">
        <title>In-depth cultivation of the pig gut microbiome towards novel bacterial diversity and tailored functional studies.</title>
        <authorList>
            <person name="Wylensek D."/>
            <person name="Hitch T.C.A."/>
            <person name="Clavel T."/>
        </authorList>
    </citation>
    <scope>NUCLEOTIDE SEQUENCE [LARGE SCALE GENOMIC DNA]</scope>
    <source>
        <strain evidence="4 9">WCA3-601-WT-6J</strain>
    </source>
</reference>
<accession>A0A0D8IVA4</accession>
<dbReference type="EMBL" id="WMZU01000017">
    <property type="protein sequence ID" value="MTS27848.1"/>
    <property type="molecule type" value="Genomic_DNA"/>
</dbReference>
<dbReference type="InterPro" id="IPR000415">
    <property type="entry name" value="Nitroreductase-like"/>
</dbReference>
<dbReference type="InterPro" id="IPR029478">
    <property type="entry name" value="TM1586_NiRdase"/>
</dbReference>
<comment type="caution">
    <text evidence="2">The sequence shown here is derived from an EMBL/GenBank/DDBJ whole genome shotgun (WGS) entry which is preliminary data.</text>
</comment>
<evidence type="ECO:0000313" key="9">
    <source>
        <dbReference type="Proteomes" id="UP000431913"/>
    </source>
</evidence>
<dbReference type="Gene3D" id="3.40.109.10">
    <property type="entry name" value="NADH Oxidase"/>
    <property type="match status" value="1"/>
</dbReference>
<dbReference type="GeneID" id="42858464"/>
<evidence type="ECO:0000313" key="11">
    <source>
        <dbReference type="Proteomes" id="UP000472755"/>
    </source>
</evidence>
<evidence type="ECO:0000313" key="8">
    <source>
        <dbReference type="Proteomes" id="UP000053433"/>
    </source>
</evidence>
<dbReference type="Gene3D" id="3.40.109.30">
    <property type="entry name" value="putative nitroreductase (tm1586), domain 2"/>
    <property type="match status" value="1"/>
</dbReference>
<organism evidence="2 7">
    <name type="scientific">Ruthenibacterium lactatiformans</name>
    <dbReference type="NCBI Taxonomy" id="1550024"/>
    <lineage>
        <taxon>Bacteria</taxon>
        <taxon>Bacillati</taxon>
        <taxon>Bacillota</taxon>
        <taxon>Clostridia</taxon>
        <taxon>Eubacteriales</taxon>
        <taxon>Oscillospiraceae</taxon>
        <taxon>Ruthenibacterium</taxon>
    </lineage>
</organism>
<gene>
    <name evidence="3" type="ORF">ASJ35_03550</name>
    <name evidence="4" type="ORF">FYJ76_00890</name>
    <name evidence="6" type="ORF">GMD52_00355</name>
    <name evidence="5" type="ORF">GMD59_11190</name>
    <name evidence="2" type="ORF">TQ39_18170</name>
</gene>
<dbReference type="Proteomes" id="UP000032483">
    <property type="component" value="Unassembled WGS sequence"/>
</dbReference>
<dbReference type="EMBL" id="VUNJ01000001">
    <property type="protein sequence ID" value="MST90501.1"/>
    <property type="molecule type" value="Genomic_DNA"/>
</dbReference>